<dbReference type="GO" id="GO:0003989">
    <property type="term" value="F:acetyl-CoA carboxylase activity"/>
    <property type="evidence" value="ECO:0007669"/>
    <property type="project" value="InterPro"/>
</dbReference>
<comment type="caution">
    <text evidence="2">The sequence shown here is derived from an EMBL/GenBank/DDBJ whole genome shotgun (WGS) entry which is preliminary data.</text>
</comment>
<feature type="domain" description="Acetyl-coenzyme A carboxylase carboxyl transferase subunit beta" evidence="1">
    <location>
        <begin position="1"/>
        <end position="52"/>
    </location>
</feature>
<dbReference type="InterPro" id="IPR034733">
    <property type="entry name" value="AcCoA_carboxyl_beta"/>
</dbReference>
<dbReference type="Gene3D" id="3.90.226.10">
    <property type="entry name" value="2-enoyl-CoA Hydratase, Chain A, domain 1"/>
    <property type="match status" value="1"/>
</dbReference>
<feature type="non-terminal residue" evidence="2">
    <location>
        <position position="177"/>
    </location>
</feature>
<organism evidence="2 3">
    <name type="scientific">Sitta europaea</name>
    <name type="common">Eurasian nuthatch</name>
    <dbReference type="NCBI Taxonomy" id="50251"/>
    <lineage>
        <taxon>Eukaryota</taxon>
        <taxon>Metazoa</taxon>
        <taxon>Chordata</taxon>
        <taxon>Craniata</taxon>
        <taxon>Vertebrata</taxon>
        <taxon>Euteleostomi</taxon>
        <taxon>Archelosauria</taxon>
        <taxon>Archosauria</taxon>
        <taxon>Dinosauria</taxon>
        <taxon>Saurischia</taxon>
        <taxon>Theropoda</taxon>
        <taxon>Coelurosauria</taxon>
        <taxon>Aves</taxon>
        <taxon>Neognathae</taxon>
        <taxon>Neoaves</taxon>
        <taxon>Telluraves</taxon>
        <taxon>Australaves</taxon>
        <taxon>Passeriformes</taxon>
        <taxon>Sittidae</taxon>
        <taxon>Sitta</taxon>
    </lineage>
</organism>
<sequence>REELLLPVYHQVAVRFADLHDTPGRMQEKGVITDILEWKSARSFLYWRLRRLLLEEVVKGEVLKANSELSHIHIQSMLRRWFMETEGAEKGYQSSNNQVVVEWLEKHMQEGDGTQSAIRENIKYLKRDYILKHIRSLLQANPELTMDCIVQMSQHITGPQKAQVAHLLSRVDTDDPS</sequence>
<name>A0A7L1UWL3_SITEU</name>
<dbReference type="AlphaFoldDB" id="A0A7L1UWL3"/>
<protein>
    <submittedName>
        <fullName evidence="2">ACACB carboxylase</fullName>
    </submittedName>
</protein>
<proteinExistence type="predicted"/>
<dbReference type="Proteomes" id="UP000583915">
    <property type="component" value="Unassembled WGS sequence"/>
</dbReference>
<dbReference type="Pfam" id="PF01039">
    <property type="entry name" value="Carboxyl_trans"/>
    <property type="match status" value="1"/>
</dbReference>
<dbReference type="PANTHER" id="PTHR45728">
    <property type="entry name" value="ACETYL-COA CARBOXYLASE, ISOFORM A"/>
    <property type="match status" value="1"/>
</dbReference>
<dbReference type="GO" id="GO:0005739">
    <property type="term" value="C:mitochondrion"/>
    <property type="evidence" value="ECO:0007669"/>
    <property type="project" value="TreeGrafter"/>
</dbReference>
<gene>
    <name evidence="2" type="primary">Acacb_1</name>
    <name evidence="2" type="ORF">SITEUR_R04503</name>
</gene>
<dbReference type="InterPro" id="IPR049076">
    <property type="entry name" value="ACCA"/>
</dbReference>
<dbReference type="PANTHER" id="PTHR45728:SF1">
    <property type="entry name" value="ACETYL-COA CARBOXYLASE 2"/>
    <property type="match status" value="1"/>
</dbReference>
<dbReference type="SUPFAM" id="SSF52096">
    <property type="entry name" value="ClpP/crotonase"/>
    <property type="match status" value="1"/>
</dbReference>
<dbReference type="InterPro" id="IPR029045">
    <property type="entry name" value="ClpP/crotonase-like_dom_sf"/>
</dbReference>
<dbReference type="GO" id="GO:0006633">
    <property type="term" value="P:fatty acid biosynthetic process"/>
    <property type="evidence" value="ECO:0007669"/>
    <property type="project" value="TreeGrafter"/>
</dbReference>
<dbReference type="EMBL" id="VXBS01001966">
    <property type="protein sequence ID" value="NXO77063.1"/>
    <property type="molecule type" value="Genomic_DNA"/>
</dbReference>
<accession>A0A7L1UWL3</accession>
<evidence type="ECO:0000259" key="1">
    <source>
        <dbReference type="Pfam" id="PF01039"/>
    </source>
</evidence>
<reference evidence="2 3" key="1">
    <citation type="submission" date="2019-09" db="EMBL/GenBank/DDBJ databases">
        <title>Bird 10,000 Genomes (B10K) Project - Family phase.</title>
        <authorList>
            <person name="Zhang G."/>
        </authorList>
    </citation>
    <scope>NUCLEOTIDE SEQUENCE [LARGE SCALE GENOMIC DNA]</scope>
    <source>
        <strain evidence="2">B10K-DU-002-25</strain>
        <tissue evidence="2">Muscle</tissue>
    </source>
</reference>
<evidence type="ECO:0000313" key="2">
    <source>
        <dbReference type="EMBL" id="NXO77063.1"/>
    </source>
</evidence>
<keyword evidence="3" id="KW-1185">Reference proteome</keyword>
<evidence type="ECO:0000313" key="3">
    <source>
        <dbReference type="Proteomes" id="UP000583915"/>
    </source>
</evidence>
<feature type="non-terminal residue" evidence="2">
    <location>
        <position position="1"/>
    </location>
</feature>